<accession>A0A6N4W2V1</accession>
<evidence type="ECO:0000256" key="1">
    <source>
        <dbReference type="SAM" id="MobiDB-lite"/>
    </source>
</evidence>
<evidence type="ECO:0008006" key="4">
    <source>
        <dbReference type="Google" id="ProtNLM"/>
    </source>
</evidence>
<name>A0A6N4W2V1_9MYCO</name>
<dbReference type="PROSITE" id="PS51257">
    <property type="entry name" value="PROKAR_LIPOPROTEIN"/>
    <property type="match status" value="1"/>
</dbReference>
<evidence type="ECO:0000313" key="3">
    <source>
        <dbReference type="Proteomes" id="UP000467249"/>
    </source>
</evidence>
<dbReference type="KEGG" id="many:MANY_16030"/>
<dbReference type="Proteomes" id="UP000467249">
    <property type="component" value="Chromosome"/>
</dbReference>
<protein>
    <recommendedName>
        <fullName evidence="4">Lipoprotein</fullName>
    </recommendedName>
</protein>
<sequence>MEAEVKRLVAASLLPLAMTAAGCAQNEKSPAVSSTGSATATHTHSTEAQAGGQTHCTKGQLADAAASAARSMGKDNVYSIDDLQCADGWAVTSGLLASTQNPHQGAPTSFVFRAQGQFWVVQDKAKVCGTNPTATTAPADATIPATLFVAGCAAG</sequence>
<reference evidence="2 3" key="1">
    <citation type="journal article" date="2019" name="Emerg. Microbes Infect.">
        <title>Comprehensive subspecies identification of 175 nontuberculous mycobacteria species based on 7547 genomic profiles.</title>
        <authorList>
            <person name="Matsumoto Y."/>
            <person name="Kinjo T."/>
            <person name="Motooka D."/>
            <person name="Nabeya D."/>
            <person name="Jung N."/>
            <person name="Uechi K."/>
            <person name="Horii T."/>
            <person name="Iida T."/>
            <person name="Fujita J."/>
            <person name="Nakamura S."/>
        </authorList>
    </citation>
    <scope>NUCLEOTIDE SEQUENCE [LARGE SCALE GENOMIC DNA]</scope>
    <source>
        <strain evidence="2 3">JCM 30275</strain>
    </source>
</reference>
<gene>
    <name evidence="2" type="ORF">MANY_16030</name>
</gene>
<dbReference type="AlphaFoldDB" id="A0A6N4W2V1"/>
<evidence type="ECO:0000313" key="2">
    <source>
        <dbReference type="EMBL" id="BBZ76266.1"/>
    </source>
</evidence>
<organism evidence="2 3">
    <name type="scientific">Mycolicibacterium anyangense</name>
    <dbReference type="NCBI Taxonomy" id="1431246"/>
    <lineage>
        <taxon>Bacteria</taxon>
        <taxon>Bacillati</taxon>
        <taxon>Actinomycetota</taxon>
        <taxon>Actinomycetes</taxon>
        <taxon>Mycobacteriales</taxon>
        <taxon>Mycobacteriaceae</taxon>
        <taxon>Mycolicibacterium</taxon>
    </lineage>
</organism>
<feature type="region of interest" description="Disordered" evidence="1">
    <location>
        <begin position="28"/>
        <end position="56"/>
    </location>
</feature>
<keyword evidence="3" id="KW-1185">Reference proteome</keyword>
<proteinExistence type="predicted"/>
<dbReference type="EMBL" id="AP022620">
    <property type="protein sequence ID" value="BBZ76266.1"/>
    <property type="molecule type" value="Genomic_DNA"/>
</dbReference>
<feature type="compositionally biased region" description="Low complexity" evidence="1">
    <location>
        <begin position="29"/>
        <end position="50"/>
    </location>
</feature>